<dbReference type="Proteomes" id="UP000253729">
    <property type="component" value="Unassembled WGS sequence"/>
</dbReference>
<evidence type="ECO:0000313" key="2">
    <source>
        <dbReference type="EMBL" id="RDH33854.1"/>
    </source>
</evidence>
<feature type="transmembrane region" description="Helical" evidence="1">
    <location>
        <begin position="6"/>
        <end position="23"/>
    </location>
</feature>
<keyword evidence="1" id="KW-0812">Transmembrane</keyword>
<dbReference type="AlphaFoldDB" id="A0A3F3Q3R7"/>
<dbReference type="EMBL" id="KZ852045">
    <property type="protein sequence ID" value="RDH33854.1"/>
    <property type="molecule type" value="Genomic_DNA"/>
</dbReference>
<name>A0A3F3Q3R7_9EURO</name>
<keyword evidence="1" id="KW-1133">Transmembrane helix</keyword>
<keyword evidence="3" id="KW-1185">Reference proteome</keyword>
<reference evidence="2 3" key="1">
    <citation type="submission" date="2018-07" db="EMBL/GenBank/DDBJ databases">
        <title>The genomes of Aspergillus section Nigri reveals drivers in fungal speciation.</title>
        <authorList>
            <consortium name="DOE Joint Genome Institute"/>
            <person name="Vesth T.C."/>
            <person name="Nybo J."/>
            <person name="Theobald S."/>
            <person name="Brandl J."/>
            <person name="Frisvad J.C."/>
            <person name="Nielsen K.F."/>
            <person name="Lyhne E.K."/>
            <person name="Kogle M.E."/>
            <person name="Kuo A."/>
            <person name="Riley R."/>
            <person name="Clum A."/>
            <person name="Nolan M."/>
            <person name="Lipzen A."/>
            <person name="Salamov A."/>
            <person name="Henrissat B."/>
            <person name="Wiebenga A."/>
            <person name="De vries R.P."/>
            <person name="Grigoriev I.V."/>
            <person name="Mortensen U.H."/>
            <person name="Andersen M.R."/>
            <person name="Baker S.E."/>
        </authorList>
    </citation>
    <scope>NUCLEOTIDE SEQUENCE [LARGE SCALE GENOMIC DNA]</scope>
    <source>
        <strain evidence="2 3">CBS 139.54b</strain>
    </source>
</reference>
<dbReference type="RefSeq" id="XP_026626876.1">
    <property type="nucleotide sequence ID" value="XM_026766103.1"/>
</dbReference>
<organism evidence="2 3">
    <name type="scientific">Aspergillus welwitschiae</name>
    <dbReference type="NCBI Taxonomy" id="1341132"/>
    <lineage>
        <taxon>Eukaryota</taxon>
        <taxon>Fungi</taxon>
        <taxon>Dikarya</taxon>
        <taxon>Ascomycota</taxon>
        <taxon>Pezizomycotina</taxon>
        <taxon>Eurotiomycetes</taxon>
        <taxon>Eurotiomycetidae</taxon>
        <taxon>Eurotiales</taxon>
        <taxon>Aspergillaceae</taxon>
        <taxon>Aspergillus</taxon>
        <taxon>Aspergillus subgen. Circumdati</taxon>
    </lineage>
</organism>
<protein>
    <submittedName>
        <fullName evidence="2">Uncharacterized protein</fullName>
    </submittedName>
</protein>
<evidence type="ECO:0000313" key="3">
    <source>
        <dbReference type="Proteomes" id="UP000253729"/>
    </source>
</evidence>
<evidence type="ECO:0000256" key="1">
    <source>
        <dbReference type="SAM" id="Phobius"/>
    </source>
</evidence>
<dbReference type="GeneID" id="38134459"/>
<gene>
    <name evidence="2" type="ORF">BDQ94DRAFT_142796</name>
</gene>
<sequence>MPDFVVYISIPYTISLTLTKLFFYQENRTVIRNPVISRADTSDILEHNVECDSPIYEERERIVYSEHSK</sequence>
<keyword evidence="1" id="KW-0472">Membrane</keyword>
<proteinExistence type="predicted"/>
<accession>A0A3F3Q3R7</accession>